<organism evidence="2 3">
    <name type="scientific">Seminavis robusta</name>
    <dbReference type="NCBI Taxonomy" id="568900"/>
    <lineage>
        <taxon>Eukaryota</taxon>
        <taxon>Sar</taxon>
        <taxon>Stramenopiles</taxon>
        <taxon>Ochrophyta</taxon>
        <taxon>Bacillariophyta</taxon>
        <taxon>Bacillariophyceae</taxon>
        <taxon>Bacillariophycidae</taxon>
        <taxon>Naviculales</taxon>
        <taxon>Naviculaceae</taxon>
        <taxon>Seminavis</taxon>
    </lineage>
</organism>
<dbReference type="AlphaFoldDB" id="A0A9N8HC57"/>
<feature type="chain" id="PRO_5040368691" evidence="1">
    <location>
        <begin position="21"/>
        <end position="158"/>
    </location>
</feature>
<sequence length="158" mass="17090">MKISPLFAVLMTSLLATVSGDMLDFDEGSGDPAAGANPFLGLWEGLDTFDGSIIRYSITCDGDTCDVRGSDSYRSDLDPDGDFICEPTGRFLSYGEGTVDGNTLTIPETTFACAESPGVEIYQEGDYLVYDEMNKVATIMTTDTGYRFPVNLHKISCN</sequence>
<feature type="signal peptide" evidence="1">
    <location>
        <begin position="1"/>
        <end position="20"/>
    </location>
</feature>
<comment type="caution">
    <text evidence="2">The sequence shown here is derived from an EMBL/GenBank/DDBJ whole genome shotgun (WGS) entry which is preliminary data.</text>
</comment>
<evidence type="ECO:0000313" key="2">
    <source>
        <dbReference type="EMBL" id="CAB9508916.1"/>
    </source>
</evidence>
<dbReference type="Proteomes" id="UP001153069">
    <property type="component" value="Unassembled WGS sequence"/>
</dbReference>
<name>A0A9N8HC57_9STRA</name>
<keyword evidence="3" id="KW-1185">Reference proteome</keyword>
<proteinExistence type="predicted"/>
<evidence type="ECO:0000313" key="3">
    <source>
        <dbReference type="Proteomes" id="UP001153069"/>
    </source>
</evidence>
<dbReference type="EMBL" id="CAICTM010000365">
    <property type="protein sequence ID" value="CAB9508916.1"/>
    <property type="molecule type" value="Genomic_DNA"/>
</dbReference>
<evidence type="ECO:0000256" key="1">
    <source>
        <dbReference type="SAM" id="SignalP"/>
    </source>
</evidence>
<gene>
    <name evidence="2" type="ORF">SEMRO_366_G127630.1</name>
</gene>
<protein>
    <submittedName>
        <fullName evidence="2">Uncharacterized protein</fullName>
    </submittedName>
</protein>
<reference evidence="2" key="1">
    <citation type="submission" date="2020-06" db="EMBL/GenBank/DDBJ databases">
        <authorList>
            <consortium name="Plant Systems Biology data submission"/>
        </authorList>
    </citation>
    <scope>NUCLEOTIDE SEQUENCE</scope>
    <source>
        <strain evidence="2">D6</strain>
    </source>
</reference>
<accession>A0A9N8HC57</accession>
<keyword evidence="1" id="KW-0732">Signal</keyword>